<dbReference type="GO" id="GO:0042910">
    <property type="term" value="F:xenobiotic transmembrane transporter activity"/>
    <property type="evidence" value="ECO:0007669"/>
    <property type="project" value="TreeGrafter"/>
</dbReference>
<organism evidence="1 4">
    <name type="scientific">Moraxella catarrhalis</name>
    <name type="common">Branhamella catarrhalis</name>
    <dbReference type="NCBI Taxonomy" id="480"/>
    <lineage>
        <taxon>Bacteria</taxon>
        <taxon>Pseudomonadati</taxon>
        <taxon>Pseudomonadota</taxon>
        <taxon>Gammaproteobacteria</taxon>
        <taxon>Moraxellales</taxon>
        <taxon>Moraxellaceae</taxon>
        <taxon>Moraxella</taxon>
    </lineage>
</organism>
<dbReference type="PANTHER" id="PTHR32063:SF24">
    <property type="entry name" value="CATION EFFLUX SYSTEM (ACRB_ACRD_ACRF FAMILY)"/>
    <property type="match status" value="1"/>
</dbReference>
<dbReference type="SUPFAM" id="SSF82693">
    <property type="entry name" value="Multidrug efflux transporter AcrB pore domain, PN1, PN2, PC1 and PC2 subdomains"/>
    <property type="match status" value="1"/>
</dbReference>
<keyword evidence="3" id="KW-1185">Reference proteome</keyword>
<name>A0A3S9QHB2_MORCA</name>
<dbReference type="PANTHER" id="PTHR32063">
    <property type="match status" value="1"/>
</dbReference>
<dbReference type="InterPro" id="IPR001036">
    <property type="entry name" value="Acrflvin-R"/>
</dbReference>
<dbReference type="Gene3D" id="3.30.70.1430">
    <property type="entry name" value="Multidrug efflux transporter AcrB pore domain"/>
    <property type="match status" value="1"/>
</dbReference>
<dbReference type="Gene3D" id="1.20.1640.10">
    <property type="entry name" value="Multidrug efflux transporter AcrB transmembrane domain"/>
    <property type="match status" value="1"/>
</dbReference>
<gene>
    <name evidence="1" type="ORF">EJK53_0109</name>
    <name evidence="2" type="ORF">EJK54_0946</name>
</gene>
<evidence type="ECO:0000313" key="1">
    <source>
        <dbReference type="EMBL" id="AZQ94030.1"/>
    </source>
</evidence>
<dbReference type="EMBL" id="RYER01000018">
    <property type="protein sequence ID" value="RUO16122.1"/>
    <property type="molecule type" value="Genomic_DNA"/>
</dbReference>
<dbReference type="AlphaFoldDB" id="A0A3S9QHB2"/>
<accession>A0A3S9QHB2</accession>
<evidence type="ECO:0000313" key="2">
    <source>
        <dbReference type="EMBL" id="RUO16122.1"/>
    </source>
</evidence>
<dbReference type="Proteomes" id="UP000280228">
    <property type="component" value="Chromosome"/>
</dbReference>
<dbReference type="GO" id="GO:0005886">
    <property type="term" value="C:plasma membrane"/>
    <property type="evidence" value="ECO:0007669"/>
    <property type="project" value="TreeGrafter"/>
</dbReference>
<protein>
    <submittedName>
        <fullName evidence="1">AcrB/AcrD/AcrF family protein</fullName>
    </submittedName>
</protein>
<dbReference type="Proteomes" id="UP000268436">
    <property type="component" value="Unassembled WGS sequence"/>
</dbReference>
<evidence type="ECO:0000313" key="4">
    <source>
        <dbReference type="Proteomes" id="UP000280228"/>
    </source>
</evidence>
<reference evidence="3 4" key="1">
    <citation type="submission" date="2018-12" db="EMBL/GenBank/DDBJ databases">
        <title>Persistence of Moraxella catarrhalis in Chronic Obstructive Pulmonary Disease and Regulation of the Hag/MID Adhesin.</title>
        <authorList>
            <person name="Murphy T."/>
            <person name="Zhao X."/>
            <person name="Vyas G."/>
            <person name="Aluvathingal J."/>
            <person name="Nadendla S."/>
            <person name="Tallon L."/>
            <person name="Tettelin H."/>
        </authorList>
    </citation>
    <scope>NUCLEOTIDE SEQUENCE [LARGE SCALE GENOMIC DNA]</scope>
    <source>
        <strain evidence="2 3">173P27B1</strain>
        <strain evidence="1 4">46P58B1</strain>
    </source>
</reference>
<evidence type="ECO:0000313" key="3">
    <source>
        <dbReference type="Proteomes" id="UP000268436"/>
    </source>
</evidence>
<sequence>MPFFTLMMILGIYGFLQMKIQQFPDIDLPGVVTTITLAGASPDQLENDVAKKVENKLANIEGVKSIRTTLQTGAVTIFTVFELEKPNDEHLTMCVQLSAKFKGNYLLLPIRPSSQKSLQQGFLWRHIRLLCRA</sequence>
<dbReference type="Pfam" id="PF00873">
    <property type="entry name" value="ACR_tran"/>
    <property type="match status" value="1"/>
</dbReference>
<proteinExistence type="predicted"/>
<dbReference type="EMBL" id="CP034662">
    <property type="protein sequence ID" value="AZQ94030.1"/>
    <property type="molecule type" value="Genomic_DNA"/>
</dbReference>